<evidence type="ECO:0000256" key="2">
    <source>
        <dbReference type="ARBA" id="ARBA00043996"/>
    </source>
</evidence>
<keyword evidence="7" id="KW-1185">Reference proteome</keyword>
<evidence type="ECO:0000256" key="4">
    <source>
        <dbReference type="ARBA" id="ARBA00048461"/>
    </source>
</evidence>
<keyword evidence="1" id="KW-1015">Disulfide bond</keyword>
<feature type="domain" description="Fungal lipase-type" evidence="5">
    <location>
        <begin position="22"/>
        <end position="97"/>
    </location>
</feature>
<name>A0ABR3ESP2_9AGAR</name>
<comment type="similarity">
    <text evidence="2">Belongs to the AB hydrolase superfamily. Lipase family. Class 3 subfamily.</text>
</comment>
<evidence type="ECO:0000256" key="1">
    <source>
        <dbReference type="ARBA" id="ARBA00023157"/>
    </source>
</evidence>
<accession>A0ABR3ESP2</accession>
<dbReference type="InterPro" id="IPR029058">
    <property type="entry name" value="AB_hydrolase_fold"/>
</dbReference>
<dbReference type="PANTHER" id="PTHR45856">
    <property type="entry name" value="ALPHA/BETA-HYDROLASES SUPERFAMILY PROTEIN"/>
    <property type="match status" value="1"/>
</dbReference>
<evidence type="ECO:0000313" key="7">
    <source>
        <dbReference type="Proteomes" id="UP001465976"/>
    </source>
</evidence>
<evidence type="ECO:0000259" key="5">
    <source>
        <dbReference type="Pfam" id="PF01764"/>
    </source>
</evidence>
<dbReference type="InterPro" id="IPR051218">
    <property type="entry name" value="Sec_MonoDiacylglyc_Lipase"/>
</dbReference>
<dbReference type="SUPFAM" id="SSF53474">
    <property type="entry name" value="alpha/beta-Hydrolases"/>
    <property type="match status" value="1"/>
</dbReference>
<reference evidence="6 7" key="1">
    <citation type="submission" date="2024-02" db="EMBL/GenBank/DDBJ databases">
        <title>A draft genome for the cacao thread blight pathogen Marasmius crinis-equi.</title>
        <authorList>
            <person name="Cohen S.P."/>
            <person name="Baruah I.K."/>
            <person name="Amoako-Attah I."/>
            <person name="Bukari Y."/>
            <person name="Meinhardt L.W."/>
            <person name="Bailey B.A."/>
        </authorList>
    </citation>
    <scope>NUCLEOTIDE SEQUENCE [LARGE SCALE GENOMIC DNA]</scope>
    <source>
        <strain evidence="6 7">GH-76</strain>
    </source>
</reference>
<sequence>MLIPVLTDLNILRVPIDPLLFPGAPPGTKVHWGFQLEHERSAERIKLEVAKLMELHKVYKIYTIGHSLGGALAILDALFLSLQFPAASVETIVYGAPHPVPVLPPKWLGFKHPQGELHFAKSGSAVYCDGEDNEIDTQCEDLTVHEPFALTGNVMDHRLPSIKMGPYEGIHIGSIYC</sequence>
<dbReference type="Pfam" id="PF01764">
    <property type="entry name" value="Lipase_3"/>
    <property type="match status" value="1"/>
</dbReference>
<dbReference type="InterPro" id="IPR002921">
    <property type="entry name" value="Fungal_lipase-type"/>
</dbReference>
<comment type="caution">
    <text evidence="6">The sequence shown here is derived from an EMBL/GenBank/DDBJ whole genome shotgun (WGS) entry which is preliminary data.</text>
</comment>
<comment type="catalytic activity">
    <reaction evidence="3">
        <text>a diacylglycerol + H2O = a monoacylglycerol + a fatty acid + H(+)</text>
        <dbReference type="Rhea" id="RHEA:32731"/>
        <dbReference type="ChEBI" id="CHEBI:15377"/>
        <dbReference type="ChEBI" id="CHEBI:15378"/>
        <dbReference type="ChEBI" id="CHEBI:17408"/>
        <dbReference type="ChEBI" id="CHEBI:18035"/>
        <dbReference type="ChEBI" id="CHEBI:28868"/>
    </reaction>
</comment>
<evidence type="ECO:0000313" key="6">
    <source>
        <dbReference type="EMBL" id="KAL0565816.1"/>
    </source>
</evidence>
<dbReference type="Gene3D" id="3.40.50.1820">
    <property type="entry name" value="alpha/beta hydrolase"/>
    <property type="match status" value="2"/>
</dbReference>
<dbReference type="PANTHER" id="PTHR45856:SF25">
    <property type="entry name" value="FUNGAL LIPASE-LIKE DOMAIN-CONTAINING PROTEIN"/>
    <property type="match status" value="1"/>
</dbReference>
<organism evidence="6 7">
    <name type="scientific">Marasmius crinis-equi</name>
    <dbReference type="NCBI Taxonomy" id="585013"/>
    <lineage>
        <taxon>Eukaryota</taxon>
        <taxon>Fungi</taxon>
        <taxon>Dikarya</taxon>
        <taxon>Basidiomycota</taxon>
        <taxon>Agaricomycotina</taxon>
        <taxon>Agaricomycetes</taxon>
        <taxon>Agaricomycetidae</taxon>
        <taxon>Agaricales</taxon>
        <taxon>Marasmiineae</taxon>
        <taxon>Marasmiaceae</taxon>
        <taxon>Marasmius</taxon>
    </lineage>
</organism>
<dbReference type="Proteomes" id="UP001465976">
    <property type="component" value="Unassembled WGS sequence"/>
</dbReference>
<comment type="catalytic activity">
    <reaction evidence="4">
        <text>a monoacylglycerol + H2O = glycerol + a fatty acid + H(+)</text>
        <dbReference type="Rhea" id="RHEA:15245"/>
        <dbReference type="ChEBI" id="CHEBI:15377"/>
        <dbReference type="ChEBI" id="CHEBI:15378"/>
        <dbReference type="ChEBI" id="CHEBI:17408"/>
        <dbReference type="ChEBI" id="CHEBI:17754"/>
        <dbReference type="ChEBI" id="CHEBI:28868"/>
    </reaction>
</comment>
<evidence type="ECO:0000256" key="3">
    <source>
        <dbReference type="ARBA" id="ARBA00047591"/>
    </source>
</evidence>
<proteinExistence type="inferred from homology"/>
<gene>
    <name evidence="6" type="ORF">V5O48_016201</name>
</gene>
<dbReference type="EMBL" id="JBAHYK010002110">
    <property type="protein sequence ID" value="KAL0565816.1"/>
    <property type="molecule type" value="Genomic_DNA"/>
</dbReference>
<protein>
    <recommendedName>
        <fullName evidence="5">Fungal lipase-type domain-containing protein</fullName>
    </recommendedName>
</protein>